<dbReference type="Gene3D" id="3.15.10.30">
    <property type="entry name" value="Haemolymph juvenile hormone binding protein"/>
    <property type="match status" value="1"/>
</dbReference>
<proteinExistence type="predicted"/>
<dbReference type="Proteomes" id="UP001652582">
    <property type="component" value="Chromosome 13"/>
</dbReference>
<keyword evidence="1" id="KW-1185">Reference proteome</keyword>
<gene>
    <name evidence="2" type="primary">LOC128198678</name>
</gene>
<accession>A0ABM3LPS2</accession>
<organism evidence="1 2">
    <name type="scientific">Bicyclus anynana</name>
    <name type="common">Squinting bush brown butterfly</name>
    <dbReference type="NCBI Taxonomy" id="110368"/>
    <lineage>
        <taxon>Eukaryota</taxon>
        <taxon>Metazoa</taxon>
        <taxon>Ecdysozoa</taxon>
        <taxon>Arthropoda</taxon>
        <taxon>Hexapoda</taxon>
        <taxon>Insecta</taxon>
        <taxon>Pterygota</taxon>
        <taxon>Neoptera</taxon>
        <taxon>Endopterygota</taxon>
        <taxon>Lepidoptera</taxon>
        <taxon>Glossata</taxon>
        <taxon>Ditrysia</taxon>
        <taxon>Papilionoidea</taxon>
        <taxon>Nymphalidae</taxon>
        <taxon>Satyrinae</taxon>
        <taxon>Satyrini</taxon>
        <taxon>Mycalesina</taxon>
        <taxon>Bicyclus</taxon>
    </lineage>
</organism>
<dbReference type="GeneID" id="128198678"/>
<dbReference type="InterPro" id="IPR010562">
    <property type="entry name" value="Haemolymph_juvenile_hormone-bd"/>
</dbReference>
<dbReference type="RefSeq" id="XP_052741064.1">
    <property type="nucleotide sequence ID" value="XM_052885104.1"/>
</dbReference>
<evidence type="ECO:0000313" key="2">
    <source>
        <dbReference type="RefSeq" id="XP_052741064.1"/>
    </source>
</evidence>
<evidence type="ECO:0000313" key="1">
    <source>
        <dbReference type="Proteomes" id="UP001652582"/>
    </source>
</evidence>
<reference evidence="2" key="1">
    <citation type="submission" date="2025-08" db="UniProtKB">
        <authorList>
            <consortium name="RefSeq"/>
        </authorList>
    </citation>
    <scope>IDENTIFICATION</scope>
</reference>
<protein>
    <submittedName>
        <fullName evidence="2">Uncharacterized protein LOC128198678</fullName>
    </submittedName>
</protein>
<dbReference type="InterPro" id="IPR038606">
    <property type="entry name" value="To_sf"/>
</dbReference>
<dbReference type="Pfam" id="PF06585">
    <property type="entry name" value="JHBP"/>
    <property type="match status" value="1"/>
</dbReference>
<name>A0ABM3LPS2_BICAN</name>
<sequence length="156" mass="18166">MKNAIFDKVSVNQQLKYIRVLFHTTMVMELDYKCDGVLLSLLRVYGDGKGNITLNDIQMEILFMYDIVKDDNGKDVMDLHTYYYGANSVGGVRYYFSNIFDGDVKKSELLLNILNESWRIIMGNFGGYFNRKITDKLFEVLKIYMRSCALEELALY</sequence>